<evidence type="ECO:0000256" key="2">
    <source>
        <dbReference type="ARBA" id="ARBA00023125"/>
    </source>
</evidence>
<dbReference type="RefSeq" id="WP_150968262.1">
    <property type="nucleotide sequence ID" value="NZ_VZDO01000002.1"/>
</dbReference>
<dbReference type="InterPro" id="IPR000835">
    <property type="entry name" value="HTH_MarR-typ"/>
</dbReference>
<proteinExistence type="predicted"/>
<keyword evidence="1" id="KW-0805">Transcription regulation</keyword>
<dbReference type="EMBL" id="VZDO01000002">
    <property type="protein sequence ID" value="KAB0682002.1"/>
    <property type="molecule type" value="Genomic_DNA"/>
</dbReference>
<dbReference type="InterPro" id="IPR036388">
    <property type="entry name" value="WH-like_DNA-bd_sf"/>
</dbReference>
<organism evidence="5 6">
    <name type="scientific">Plantimonas leprariae</name>
    <dbReference type="NCBI Taxonomy" id="2615207"/>
    <lineage>
        <taxon>Bacteria</taxon>
        <taxon>Pseudomonadati</taxon>
        <taxon>Pseudomonadota</taxon>
        <taxon>Alphaproteobacteria</taxon>
        <taxon>Hyphomicrobiales</taxon>
        <taxon>Aurantimonadaceae</taxon>
        <taxon>Plantimonas</taxon>
    </lineage>
</organism>
<dbReference type="InterPro" id="IPR036390">
    <property type="entry name" value="WH_DNA-bd_sf"/>
</dbReference>
<reference evidence="5 6" key="1">
    <citation type="submission" date="2019-09" db="EMBL/GenBank/DDBJ databases">
        <title>YIM 132180 draft genome.</title>
        <authorList>
            <person name="Zhang K."/>
        </authorList>
    </citation>
    <scope>NUCLEOTIDE SEQUENCE [LARGE SCALE GENOMIC DNA]</scope>
    <source>
        <strain evidence="5 6">YIM 132180</strain>
    </source>
</reference>
<dbReference type="InterPro" id="IPR022689">
    <property type="entry name" value="Iron_dep_repressor"/>
</dbReference>
<dbReference type="PROSITE" id="PS50995">
    <property type="entry name" value="HTH_MARR_2"/>
    <property type="match status" value="1"/>
</dbReference>
<evidence type="ECO:0000259" key="4">
    <source>
        <dbReference type="PROSITE" id="PS50995"/>
    </source>
</evidence>
<dbReference type="Gene3D" id="1.10.10.10">
    <property type="entry name" value="Winged helix-like DNA-binding domain superfamily/Winged helix DNA-binding domain"/>
    <property type="match status" value="1"/>
</dbReference>
<evidence type="ECO:0000313" key="5">
    <source>
        <dbReference type="EMBL" id="KAB0682002.1"/>
    </source>
</evidence>
<dbReference type="GO" id="GO:0003700">
    <property type="term" value="F:DNA-binding transcription factor activity"/>
    <property type="evidence" value="ECO:0007669"/>
    <property type="project" value="InterPro"/>
</dbReference>
<dbReference type="PRINTS" id="PR00598">
    <property type="entry name" value="HTHMARR"/>
</dbReference>
<dbReference type="Pfam" id="PF01047">
    <property type="entry name" value="MarR"/>
    <property type="match status" value="1"/>
</dbReference>
<sequence length="159" mass="17841">MVRKDTGGVQRQDQTLATDATLIPHLLSIAKSFRQLIDINLAECGVAAGQDQFLLCLAEEGDMSVVELATRLSVRPSTISKMADILSRKGWAERGIYSDDQRRVRLRLTDEGRAVATTVRNLHDRLDRELSKVVGEDLALLPILNKVDHVLSKRLRRLR</sequence>
<dbReference type="SMART" id="SM00529">
    <property type="entry name" value="HTH_DTXR"/>
    <property type="match status" value="1"/>
</dbReference>
<gene>
    <name evidence="5" type="ORF">F6X38_04135</name>
</gene>
<dbReference type="PANTHER" id="PTHR42756">
    <property type="entry name" value="TRANSCRIPTIONAL REGULATOR, MARR"/>
    <property type="match status" value="1"/>
</dbReference>
<dbReference type="AlphaFoldDB" id="A0A7V7PSE5"/>
<feature type="domain" description="HTH marR-type" evidence="4">
    <location>
        <begin position="19"/>
        <end position="149"/>
    </location>
</feature>
<keyword evidence="6" id="KW-1185">Reference proteome</keyword>
<dbReference type="PANTHER" id="PTHR42756:SF1">
    <property type="entry name" value="TRANSCRIPTIONAL REPRESSOR OF EMRAB OPERON"/>
    <property type="match status" value="1"/>
</dbReference>
<dbReference type="Proteomes" id="UP000432089">
    <property type="component" value="Unassembled WGS sequence"/>
</dbReference>
<accession>A0A7V7PSE5</accession>
<evidence type="ECO:0000256" key="3">
    <source>
        <dbReference type="ARBA" id="ARBA00023163"/>
    </source>
</evidence>
<dbReference type="SMART" id="SM00347">
    <property type="entry name" value="HTH_MARR"/>
    <property type="match status" value="1"/>
</dbReference>
<protein>
    <submittedName>
        <fullName evidence="5">MarR family transcriptional regulator</fullName>
    </submittedName>
</protein>
<dbReference type="GO" id="GO:0003677">
    <property type="term" value="F:DNA binding"/>
    <property type="evidence" value="ECO:0007669"/>
    <property type="project" value="UniProtKB-KW"/>
</dbReference>
<evidence type="ECO:0000256" key="1">
    <source>
        <dbReference type="ARBA" id="ARBA00023015"/>
    </source>
</evidence>
<dbReference type="SUPFAM" id="SSF46785">
    <property type="entry name" value="Winged helix' DNA-binding domain"/>
    <property type="match status" value="1"/>
</dbReference>
<keyword evidence="3" id="KW-0804">Transcription</keyword>
<keyword evidence="2" id="KW-0238">DNA-binding</keyword>
<dbReference type="GO" id="GO:0046914">
    <property type="term" value="F:transition metal ion binding"/>
    <property type="evidence" value="ECO:0007669"/>
    <property type="project" value="InterPro"/>
</dbReference>
<name>A0A7V7PSE5_9HYPH</name>
<comment type="caution">
    <text evidence="5">The sequence shown here is derived from an EMBL/GenBank/DDBJ whole genome shotgun (WGS) entry which is preliminary data.</text>
</comment>
<evidence type="ECO:0000313" key="6">
    <source>
        <dbReference type="Proteomes" id="UP000432089"/>
    </source>
</evidence>